<name>A0A0C9WMT6_9AGAR</name>
<evidence type="ECO:0000313" key="1">
    <source>
        <dbReference type="EMBL" id="KIJ91390.1"/>
    </source>
</evidence>
<organism evidence="1 2">
    <name type="scientific">Laccaria amethystina LaAM-08-1</name>
    <dbReference type="NCBI Taxonomy" id="1095629"/>
    <lineage>
        <taxon>Eukaryota</taxon>
        <taxon>Fungi</taxon>
        <taxon>Dikarya</taxon>
        <taxon>Basidiomycota</taxon>
        <taxon>Agaricomycotina</taxon>
        <taxon>Agaricomycetes</taxon>
        <taxon>Agaricomycetidae</taxon>
        <taxon>Agaricales</taxon>
        <taxon>Agaricineae</taxon>
        <taxon>Hydnangiaceae</taxon>
        <taxon>Laccaria</taxon>
    </lineage>
</organism>
<dbReference type="Proteomes" id="UP000054477">
    <property type="component" value="Unassembled WGS sequence"/>
</dbReference>
<dbReference type="HOGENOM" id="CLU_483171_0_0_1"/>
<gene>
    <name evidence="1" type="ORF">K443DRAFT_115091</name>
</gene>
<reference evidence="2" key="2">
    <citation type="submission" date="2015-01" db="EMBL/GenBank/DDBJ databases">
        <title>Evolutionary Origins and Diversification of the Mycorrhizal Mutualists.</title>
        <authorList>
            <consortium name="DOE Joint Genome Institute"/>
            <consortium name="Mycorrhizal Genomics Consortium"/>
            <person name="Kohler A."/>
            <person name="Kuo A."/>
            <person name="Nagy L.G."/>
            <person name="Floudas D."/>
            <person name="Copeland A."/>
            <person name="Barry K.W."/>
            <person name="Cichocki N."/>
            <person name="Veneault-Fourrey C."/>
            <person name="LaButti K."/>
            <person name="Lindquist E.A."/>
            <person name="Lipzen A."/>
            <person name="Lundell T."/>
            <person name="Morin E."/>
            <person name="Murat C."/>
            <person name="Riley R."/>
            <person name="Ohm R."/>
            <person name="Sun H."/>
            <person name="Tunlid A."/>
            <person name="Henrissat B."/>
            <person name="Grigoriev I.V."/>
            <person name="Hibbett D.S."/>
            <person name="Martin F."/>
        </authorList>
    </citation>
    <scope>NUCLEOTIDE SEQUENCE [LARGE SCALE GENOMIC DNA]</scope>
    <source>
        <strain evidence="2">LaAM-08-1</strain>
    </source>
</reference>
<protein>
    <submittedName>
        <fullName evidence="1">Uncharacterized protein</fullName>
    </submittedName>
</protein>
<keyword evidence="2" id="KW-1185">Reference proteome</keyword>
<reference evidence="1 2" key="1">
    <citation type="submission" date="2014-04" db="EMBL/GenBank/DDBJ databases">
        <authorList>
            <consortium name="DOE Joint Genome Institute"/>
            <person name="Kuo A."/>
            <person name="Kohler A."/>
            <person name="Nagy L.G."/>
            <person name="Floudas D."/>
            <person name="Copeland A."/>
            <person name="Barry K.W."/>
            <person name="Cichocki N."/>
            <person name="Veneault-Fourrey C."/>
            <person name="LaButti K."/>
            <person name="Lindquist E.A."/>
            <person name="Lipzen A."/>
            <person name="Lundell T."/>
            <person name="Morin E."/>
            <person name="Murat C."/>
            <person name="Sun H."/>
            <person name="Tunlid A."/>
            <person name="Henrissat B."/>
            <person name="Grigoriev I.V."/>
            <person name="Hibbett D.S."/>
            <person name="Martin F."/>
            <person name="Nordberg H.P."/>
            <person name="Cantor M.N."/>
            <person name="Hua S.X."/>
        </authorList>
    </citation>
    <scope>NUCLEOTIDE SEQUENCE [LARGE SCALE GENOMIC DNA]</scope>
    <source>
        <strain evidence="1 2">LaAM-08-1</strain>
    </source>
</reference>
<dbReference type="OrthoDB" id="3026189at2759"/>
<dbReference type="AlphaFoldDB" id="A0A0C9WMT6"/>
<sequence>MAATIATSKPYYKEYTRESDHEFLATDAYGWDVIDRKVRTREVMSEAGINTFIEHPDKGDPPAWWVITTPNAGYIPTAPIGIRHIQAKADGRFGLDDRTLHPQMYVQSFEYICCIPIRDQSRHMLWWTPTLDDCPMVPNSPFSVTIRVLKPELLNRYKDLRDKYVGLIGKREGRNRSPLAGLLVTAMCQALDRLRSFGMTYKEILLAVAEFQRAVLDIHAWIDFVDVYQPRLFPGPNGVVKYEANQNLMGAFTEKVQVAQQLHAMGIPVWLIRPSFRILPTMNVYLTSPQRHCDKIVLGHFKDGQGNSDPYPVLATGPPSTELFRWTQRIGCAIMDLQDVTAIGRQDFIEGNTSIGGVRDAYSIPVPSASALSSAGKVGPSGWFFRDSFYLTIESNIHLSFSLSVTIHFRFELLSLDALLADTLYHGRNGITQAVATRSRSEQLLRVFPMSGDVLGSFMINEIPNRDLGLTSFDLEERNRHLVAFGNLMCPWKGCPDSIRDASHLPIEAHVQALEEACATFYCQSFFDNFGRAPIIPCRLPPRSLARPAPVTFADSVMSAQPSS</sequence>
<dbReference type="EMBL" id="KN839015">
    <property type="protein sequence ID" value="KIJ91390.1"/>
    <property type="molecule type" value="Genomic_DNA"/>
</dbReference>
<proteinExistence type="predicted"/>
<accession>A0A0C9WMT6</accession>
<evidence type="ECO:0000313" key="2">
    <source>
        <dbReference type="Proteomes" id="UP000054477"/>
    </source>
</evidence>